<dbReference type="PROSITE" id="PS50090">
    <property type="entry name" value="MYB_LIKE"/>
    <property type="match status" value="2"/>
</dbReference>
<dbReference type="RefSeq" id="XP_030534815.1">
    <property type="nucleotide sequence ID" value="XM_030678955.2"/>
</dbReference>
<feature type="region of interest" description="Disordered" evidence="6">
    <location>
        <begin position="262"/>
        <end position="296"/>
    </location>
</feature>
<evidence type="ECO:0000256" key="2">
    <source>
        <dbReference type="ARBA" id="ARBA00023015"/>
    </source>
</evidence>
<keyword evidence="8" id="KW-1185">Reference proteome</keyword>
<evidence type="ECO:0000256" key="1">
    <source>
        <dbReference type="ARBA" id="ARBA00004123"/>
    </source>
</evidence>
<gene>
    <name evidence="9" type="primary">LOC115743936</name>
</gene>
<feature type="domain" description="Myb-like" evidence="7">
    <location>
        <begin position="514"/>
        <end position="582"/>
    </location>
</feature>
<feature type="region of interest" description="Disordered" evidence="6">
    <location>
        <begin position="387"/>
        <end position="511"/>
    </location>
</feature>
<keyword evidence="4" id="KW-0804">Transcription</keyword>
<dbReference type="KEGG" id="rarg:115743936"/>
<dbReference type="PANTHER" id="PTHR21654:SF61">
    <property type="entry name" value="TRIHELIX TRANSCRIPTION FACTOR GTL2"/>
    <property type="match status" value="1"/>
</dbReference>
<dbReference type="GO" id="GO:0003677">
    <property type="term" value="F:DNA binding"/>
    <property type="evidence" value="ECO:0007669"/>
    <property type="project" value="UniProtKB-KW"/>
</dbReference>
<dbReference type="CDD" id="cd12203">
    <property type="entry name" value="GT1"/>
    <property type="match status" value="1"/>
</dbReference>
<dbReference type="AlphaFoldDB" id="A0A8B8PJ43"/>
<organism evidence="8 9">
    <name type="scientific">Rhodamnia argentea</name>
    <dbReference type="NCBI Taxonomy" id="178133"/>
    <lineage>
        <taxon>Eukaryota</taxon>
        <taxon>Viridiplantae</taxon>
        <taxon>Streptophyta</taxon>
        <taxon>Embryophyta</taxon>
        <taxon>Tracheophyta</taxon>
        <taxon>Spermatophyta</taxon>
        <taxon>Magnoliopsida</taxon>
        <taxon>eudicotyledons</taxon>
        <taxon>Gunneridae</taxon>
        <taxon>Pentapetalae</taxon>
        <taxon>rosids</taxon>
        <taxon>malvids</taxon>
        <taxon>Myrtales</taxon>
        <taxon>Myrtaceae</taxon>
        <taxon>Myrtoideae</taxon>
        <taxon>Myrteae</taxon>
        <taxon>Australasian group</taxon>
        <taxon>Rhodamnia</taxon>
    </lineage>
</organism>
<accession>A0A8B8PJ43</accession>
<feature type="region of interest" description="Disordered" evidence="6">
    <location>
        <begin position="205"/>
        <end position="239"/>
    </location>
</feature>
<dbReference type="Pfam" id="PF13837">
    <property type="entry name" value="Myb_DNA-bind_4"/>
    <property type="match status" value="2"/>
</dbReference>
<feature type="compositionally biased region" description="Low complexity" evidence="6">
    <location>
        <begin position="495"/>
        <end position="506"/>
    </location>
</feature>
<dbReference type="InterPro" id="IPR001005">
    <property type="entry name" value="SANT/Myb"/>
</dbReference>
<evidence type="ECO:0000313" key="9">
    <source>
        <dbReference type="RefSeq" id="XP_030534815.1"/>
    </source>
</evidence>
<dbReference type="OrthoDB" id="691673at2759"/>
<evidence type="ECO:0000256" key="4">
    <source>
        <dbReference type="ARBA" id="ARBA00023163"/>
    </source>
</evidence>
<dbReference type="Proteomes" id="UP000827889">
    <property type="component" value="Chromosome 1"/>
</dbReference>
<keyword evidence="5" id="KW-0539">Nucleus</keyword>
<feature type="domain" description="Myb-like" evidence="7">
    <location>
        <begin position="126"/>
        <end position="177"/>
    </location>
</feature>
<keyword evidence="3" id="KW-0238">DNA-binding</keyword>
<feature type="compositionally biased region" description="Pro residues" evidence="6">
    <location>
        <begin position="67"/>
        <end position="83"/>
    </location>
</feature>
<evidence type="ECO:0000256" key="3">
    <source>
        <dbReference type="ARBA" id="ARBA00023125"/>
    </source>
</evidence>
<evidence type="ECO:0000256" key="5">
    <source>
        <dbReference type="ARBA" id="ARBA00023242"/>
    </source>
</evidence>
<feature type="compositionally biased region" description="Low complexity" evidence="6">
    <location>
        <begin position="406"/>
        <end position="416"/>
    </location>
</feature>
<dbReference type="GO" id="GO:0005634">
    <property type="term" value="C:nucleus"/>
    <property type="evidence" value="ECO:0007669"/>
    <property type="project" value="UniProtKB-SubCell"/>
</dbReference>
<keyword evidence="2" id="KW-0805">Transcription regulation</keyword>
<feature type="compositionally biased region" description="Polar residues" evidence="6">
    <location>
        <begin position="474"/>
        <end position="492"/>
    </location>
</feature>
<dbReference type="InterPro" id="IPR044822">
    <property type="entry name" value="Myb_DNA-bind_4"/>
</dbReference>
<dbReference type="Gene3D" id="1.10.10.60">
    <property type="entry name" value="Homeodomain-like"/>
    <property type="match status" value="2"/>
</dbReference>
<reference evidence="8" key="1">
    <citation type="submission" date="2025-05" db="UniProtKB">
        <authorList>
            <consortium name="RefSeq"/>
        </authorList>
    </citation>
    <scope>NUCLEOTIDE SEQUENCE [LARGE SCALE GENOMIC DNA]</scope>
</reference>
<dbReference type="GeneID" id="115743936"/>
<comment type="subcellular location">
    <subcellularLocation>
        <location evidence="1">Nucleus</location>
    </subcellularLocation>
</comment>
<feature type="compositionally biased region" description="Polar residues" evidence="6">
    <location>
        <begin position="205"/>
        <end position="214"/>
    </location>
</feature>
<name>A0A8B8PJ43_9MYRT</name>
<feature type="region of interest" description="Disordered" evidence="6">
    <location>
        <begin position="617"/>
        <end position="664"/>
    </location>
</feature>
<dbReference type="GO" id="GO:0006355">
    <property type="term" value="P:regulation of DNA-templated transcription"/>
    <property type="evidence" value="ECO:0007669"/>
    <property type="project" value="UniProtKB-ARBA"/>
</dbReference>
<evidence type="ECO:0000313" key="8">
    <source>
        <dbReference type="Proteomes" id="UP000827889"/>
    </source>
</evidence>
<protein>
    <submittedName>
        <fullName evidence="9">Trihelix transcription factor GTL2</fullName>
    </submittedName>
</protein>
<evidence type="ECO:0000259" key="7">
    <source>
        <dbReference type="PROSITE" id="PS50090"/>
    </source>
</evidence>
<proteinExistence type="predicted"/>
<feature type="compositionally biased region" description="Polar residues" evidence="6">
    <location>
        <begin position="432"/>
        <end position="462"/>
    </location>
</feature>
<evidence type="ECO:0000256" key="6">
    <source>
        <dbReference type="SAM" id="MobiDB-lite"/>
    </source>
</evidence>
<feature type="compositionally biased region" description="Basic and acidic residues" evidence="6">
    <location>
        <begin position="220"/>
        <end position="231"/>
    </location>
</feature>
<feature type="region of interest" description="Disordered" evidence="6">
    <location>
        <begin position="60"/>
        <end position="97"/>
    </location>
</feature>
<reference evidence="9" key="2">
    <citation type="submission" date="2025-08" db="UniProtKB">
        <authorList>
            <consortium name="RefSeq"/>
        </authorList>
    </citation>
    <scope>IDENTIFICATION</scope>
    <source>
        <tissue evidence="9">Leaf</tissue>
    </source>
</reference>
<feature type="compositionally biased region" description="Polar residues" evidence="6">
    <location>
        <begin position="392"/>
        <end position="401"/>
    </location>
</feature>
<dbReference type="SMART" id="SM00717">
    <property type="entry name" value="SANT"/>
    <property type="match status" value="2"/>
</dbReference>
<dbReference type="PANTHER" id="PTHR21654">
    <property type="entry name" value="FI21293P1"/>
    <property type="match status" value="1"/>
</dbReference>
<sequence>MFDGVPDQFHQFIASSRASSLSLPLSFPLPHASLPQSPPPPPPPPLASLSFPAFDLYPPHHLHHLQHPPPPHFLQPLHQPPPTQKDIAPGEIGGENNLVPVNLGGVHQRDRSELAEAATVDDDRQWTGDEVLALFRIRSSMENWFPEFTWEHVSRKLAELGFRRSAEECKAKFEEESIRSYTPTSASYPKNDRLLSELEELCNSNHGDHQNNPQLLAADKSTEDKVRKLGVGEEEEEDKMTCQMIQDFDGANSRNELLATVNNAPEENYKKAATDDEDHINRSSSKGKKRKRSQEERLEKYELFKGLCESVVRRLMAQQEEMHNKLLEDMVRREKEMVEREESWKRQEMERMNKELDARAHEQTVAGNRQATIIEFLKKFTSFDGDDDQNPHLLSNSSSPCSLAEPNSSNPNDNSSTSHMGTNKPSHVAEVPTSSSLENHNRSTCSSSFQSTPTKQDPSSALATMAQAEPRSNPPTLTNITPQNPNPLNTHQKTNHGSHSSASNAAKDQDLGKRWPRDEVQALINLRCSLYGATSNEDHKLEGSNNSSSNKAPLWERISQKMLELGYERSAKRCKEKWENINKYFRKTKDNDKKRSLDSRTCPYFHQLSHLYSQGKLAARAATPPADQPLPETHTHDDSSAAQSGGGNDKGVANQVAPAANFEF</sequence>